<dbReference type="Gene3D" id="3.90.550.10">
    <property type="entry name" value="Spore Coat Polysaccharide Biosynthesis Protein SpsA, Chain A"/>
    <property type="match status" value="1"/>
</dbReference>
<evidence type="ECO:0000259" key="4">
    <source>
        <dbReference type="Pfam" id="PF00535"/>
    </source>
</evidence>
<accession>A0A563U8A3</accession>
<protein>
    <submittedName>
        <fullName evidence="5">Glycosyltransferase family 2 protein</fullName>
    </submittedName>
</protein>
<dbReference type="PANTHER" id="PTHR43179:SF12">
    <property type="entry name" value="GALACTOFURANOSYLTRANSFERASE GLFT2"/>
    <property type="match status" value="1"/>
</dbReference>
<dbReference type="SUPFAM" id="SSF53448">
    <property type="entry name" value="Nucleotide-diphospho-sugar transferases"/>
    <property type="match status" value="1"/>
</dbReference>
<comment type="similarity">
    <text evidence="1">Belongs to the glycosyltransferase 2 family.</text>
</comment>
<evidence type="ECO:0000256" key="3">
    <source>
        <dbReference type="ARBA" id="ARBA00022679"/>
    </source>
</evidence>
<evidence type="ECO:0000256" key="1">
    <source>
        <dbReference type="ARBA" id="ARBA00006739"/>
    </source>
</evidence>
<name>A0A563U8A3_9SPHI</name>
<comment type="caution">
    <text evidence="5">The sequence shown here is derived from an EMBL/GenBank/DDBJ whole genome shotgun (WGS) entry which is preliminary data.</text>
</comment>
<keyword evidence="3 5" id="KW-0808">Transferase</keyword>
<feature type="domain" description="Glycosyltransferase 2-like" evidence="4">
    <location>
        <begin position="13"/>
        <end position="145"/>
    </location>
</feature>
<dbReference type="OrthoDB" id="9771846at2"/>
<dbReference type="Proteomes" id="UP000320042">
    <property type="component" value="Unassembled WGS sequence"/>
</dbReference>
<dbReference type="EMBL" id="VOEJ01000006">
    <property type="protein sequence ID" value="TWR27587.1"/>
    <property type="molecule type" value="Genomic_DNA"/>
</dbReference>
<evidence type="ECO:0000256" key="2">
    <source>
        <dbReference type="ARBA" id="ARBA00022676"/>
    </source>
</evidence>
<dbReference type="InterPro" id="IPR001173">
    <property type="entry name" value="Glyco_trans_2-like"/>
</dbReference>
<sequence length="292" mass="32693">MEAQVLGKYRIAVLLASYNRREKTLAFLASLFSQRNFDVSDIDIYLLDDASSDGTATAVAGSYPNVKVITGTGKLFWAGGMRTVWDHARSQGQYDLFLLFNDDVELVEDAVQRIISCYDVVKNAGSVIVGSTRSRVTGKLTYGGHTLNKKGHAAYNLITPDDKEPLPCHLVNGNVLLVDASAVEKIGILSDKYTHYLADFDYSMNAYTAGLGVFVAPGYYGYCEDDHGNSWLSASYSIKDRIKYLYNVKGLAYHEYLYYIKKHFPASYAGAVFKLWLKTLFPVIWDRFKQRG</sequence>
<dbReference type="Pfam" id="PF00535">
    <property type="entry name" value="Glycos_transf_2"/>
    <property type="match status" value="1"/>
</dbReference>
<organism evidence="5 6">
    <name type="scientific">Mucilaginibacter pallidiroseus</name>
    <dbReference type="NCBI Taxonomy" id="2599295"/>
    <lineage>
        <taxon>Bacteria</taxon>
        <taxon>Pseudomonadati</taxon>
        <taxon>Bacteroidota</taxon>
        <taxon>Sphingobacteriia</taxon>
        <taxon>Sphingobacteriales</taxon>
        <taxon>Sphingobacteriaceae</taxon>
        <taxon>Mucilaginibacter</taxon>
    </lineage>
</organism>
<dbReference type="GO" id="GO:0016757">
    <property type="term" value="F:glycosyltransferase activity"/>
    <property type="evidence" value="ECO:0007669"/>
    <property type="project" value="UniProtKB-KW"/>
</dbReference>
<dbReference type="AlphaFoldDB" id="A0A563U8A3"/>
<keyword evidence="6" id="KW-1185">Reference proteome</keyword>
<evidence type="ECO:0000313" key="5">
    <source>
        <dbReference type="EMBL" id="TWR27587.1"/>
    </source>
</evidence>
<gene>
    <name evidence="5" type="ORF">FPZ43_14045</name>
</gene>
<proteinExistence type="inferred from homology"/>
<dbReference type="InterPro" id="IPR029044">
    <property type="entry name" value="Nucleotide-diphossugar_trans"/>
</dbReference>
<evidence type="ECO:0000313" key="6">
    <source>
        <dbReference type="Proteomes" id="UP000320042"/>
    </source>
</evidence>
<dbReference type="PANTHER" id="PTHR43179">
    <property type="entry name" value="RHAMNOSYLTRANSFERASE WBBL"/>
    <property type="match status" value="1"/>
</dbReference>
<keyword evidence="2" id="KW-0328">Glycosyltransferase</keyword>
<reference evidence="5 6" key="1">
    <citation type="submission" date="2019-07" db="EMBL/GenBank/DDBJ databases">
        <authorList>
            <person name="Kim J."/>
        </authorList>
    </citation>
    <scope>NUCLEOTIDE SEQUENCE [LARGE SCALE GENOMIC DNA]</scope>
    <source>
        <strain evidence="6">dk17</strain>
    </source>
</reference>